<evidence type="ECO:0000313" key="2">
    <source>
        <dbReference type="Proteomes" id="UP001500841"/>
    </source>
</evidence>
<proteinExistence type="predicted"/>
<reference evidence="2" key="1">
    <citation type="journal article" date="2019" name="Int. J. Syst. Evol. Microbiol.">
        <title>The Global Catalogue of Microorganisms (GCM) 10K type strain sequencing project: providing services to taxonomists for standard genome sequencing and annotation.</title>
        <authorList>
            <consortium name="The Broad Institute Genomics Platform"/>
            <consortium name="The Broad Institute Genome Sequencing Center for Infectious Disease"/>
            <person name="Wu L."/>
            <person name="Ma J."/>
        </authorList>
    </citation>
    <scope>NUCLEOTIDE SEQUENCE [LARGE SCALE GENOMIC DNA]</scope>
    <source>
        <strain evidence="2">JCM 17085</strain>
    </source>
</reference>
<gene>
    <name evidence="1" type="ORF">GCM10022392_00540</name>
</gene>
<comment type="caution">
    <text evidence="1">The sequence shown here is derived from an EMBL/GenBank/DDBJ whole genome shotgun (WGS) entry which is preliminary data.</text>
</comment>
<evidence type="ECO:0000313" key="1">
    <source>
        <dbReference type="EMBL" id="GAA4083769.1"/>
    </source>
</evidence>
<name>A0ABP7W8R8_9SPHI</name>
<protein>
    <recommendedName>
        <fullName evidence="3">3-oxoacyl-ACP synthase</fullName>
    </recommendedName>
</protein>
<evidence type="ECO:0008006" key="3">
    <source>
        <dbReference type="Google" id="ProtNLM"/>
    </source>
</evidence>
<dbReference type="EMBL" id="BAABCV010000001">
    <property type="protein sequence ID" value="GAA4083769.1"/>
    <property type="molecule type" value="Genomic_DNA"/>
</dbReference>
<organism evidence="1 2">
    <name type="scientific">Mucilaginibacter panaciglaebae</name>
    <dbReference type="NCBI Taxonomy" id="502331"/>
    <lineage>
        <taxon>Bacteria</taxon>
        <taxon>Pseudomonadati</taxon>
        <taxon>Bacteroidota</taxon>
        <taxon>Sphingobacteriia</taxon>
        <taxon>Sphingobacteriales</taxon>
        <taxon>Sphingobacteriaceae</taxon>
        <taxon>Mucilaginibacter</taxon>
    </lineage>
</organism>
<keyword evidence="2" id="KW-1185">Reference proteome</keyword>
<sequence>MDNLSKLGWLTVEVLLKDSGIKRYKPEEIGLVLSNANASLDTDRKYMQSVTDIPSPALFVYTLPNIMIGEICIRNNFKGEDAFFIFEKFDAAFIEQYVNELLNNDVLQTCICGWVDVLKEDYKAVLFLVEKAEKAKAIPFSSKNLQTIFDNLIIDNI</sequence>
<accession>A0ABP7W8R8</accession>
<dbReference type="Proteomes" id="UP001500841">
    <property type="component" value="Unassembled WGS sequence"/>
</dbReference>